<evidence type="ECO:0000256" key="4">
    <source>
        <dbReference type="ARBA" id="ARBA00022692"/>
    </source>
</evidence>
<evidence type="ECO:0000256" key="6">
    <source>
        <dbReference type="ARBA" id="ARBA00023136"/>
    </source>
</evidence>
<keyword evidence="4 8" id="KW-0812">Transmembrane</keyword>
<proteinExistence type="predicted"/>
<evidence type="ECO:0000256" key="2">
    <source>
        <dbReference type="ARBA" id="ARBA00022475"/>
    </source>
</evidence>
<keyword evidence="2" id="KW-1003">Cell membrane</keyword>
<evidence type="ECO:0000256" key="7">
    <source>
        <dbReference type="SAM" id="Coils"/>
    </source>
</evidence>
<keyword evidence="6 8" id="KW-0472">Membrane</keyword>
<dbReference type="AlphaFoldDB" id="R7V3T8"/>
<evidence type="ECO:0000256" key="5">
    <source>
        <dbReference type="ARBA" id="ARBA00022989"/>
    </source>
</evidence>
<evidence type="ECO:0000256" key="3">
    <source>
        <dbReference type="ARBA" id="ARBA00022519"/>
    </source>
</evidence>
<keyword evidence="3" id="KW-0997">Cell inner membrane</keyword>
<evidence type="ECO:0000256" key="8">
    <source>
        <dbReference type="SAM" id="Phobius"/>
    </source>
</evidence>
<feature type="domain" description="Mce/MlaD" evidence="9">
    <location>
        <begin position="289"/>
        <end position="390"/>
    </location>
</feature>
<keyword evidence="7" id="KW-0175">Coiled coil</keyword>
<feature type="transmembrane region" description="Helical" evidence="8">
    <location>
        <begin position="20"/>
        <end position="38"/>
    </location>
</feature>
<keyword evidence="5 8" id="KW-1133">Transmembrane helix</keyword>
<dbReference type="InterPro" id="IPR051800">
    <property type="entry name" value="PqiA-PqiB_transport"/>
</dbReference>
<reference evidence="12" key="1">
    <citation type="submission" date="2012-12" db="EMBL/GenBank/DDBJ databases">
        <authorList>
            <person name="Hellsten U."/>
            <person name="Grimwood J."/>
            <person name="Chapman J.A."/>
            <person name="Shapiro H."/>
            <person name="Aerts A."/>
            <person name="Otillar R.P."/>
            <person name="Terry A.Y."/>
            <person name="Boore J.L."/>
            <person name="Simakov O."/>
            <person name="Marletaz F."/>
            <person name="Cho S.-J."/>
            <person name="Edsinger-Gonzales E."/>
            <person name="Havlak P."/>
            <person name="Kuo D.-H."/>
            <person name="Larsson T."/>
            <person name="Lv J."/>
            <person name="Arendt D."/>
            <person name="Savage R."/>
            <person name="Osoegawa K."/>
            <person name="de Jong P."/>
            <person name="Lindberg D.R."/>
            <person name="Seaver E.C."/>
            <person name="Weisblat D.A."/>
            <person name="Putnam N.H."/>
            <person name="Grigoriev I.V."/>
            <person name="Rokhsar D.S."/>
        </authorList>
    </citation>
    <scope>NUCLEOTIDE SEQUENCE</scope>
    <source>
        <strain evidence="12">I ESC-2004</strain>
    </source>
</reference>
<evidence type="ECO:0000259" key="9">
    <source>
        <dbReference type="Pfam" id="PF02470"/>
    </source>
</evidence>
<dbReference type="GO" id="GO:0005886">
    <property type="term" value="C:plasma membrane"/>
    <property type="evidence" value="ECO:0007669"/>
    <property type="project" value="UniProtKB-SubCell"/>
</dbReference>
<protein>
    <recommendedName>
        <fullName evidence="9">Mce/MlaD domain-containing protein</fullName>
    </recommendedName>
</protein>
<reference evidence="11" key="3">
    <citation type="submission" date="2015-06" db="UniProtKB">
        <authorList>
            <consortium name="EnsemblMetazoa"/>
        </authorList>
    </citation>
    <scope>IDENTIFICATION</scope>
</reference>
<evidence type="ECO:0000313" key="12">
    <source>
        <dbReference type="Proteomes" id="UP000014760"/>
    </source>
</evidence>
<accession>R7V3T8</accession>
<reference evidence="10 12" key="2">
    <citation type="journal article" date="2013" name="Nature">
        <title>Insights into bilaterian evolution from three spiralian genomes.</title>
        <authorList>
            <person name="Simakov O."/>
            <person name="Marletaz F."/>
            <person name="Cho S.J."/>
            <person name="Edsinger-Gonzales E."/>
            <person name="Havlak P."/>
            <person name="Hellsten U."/>
            <person name="Kuo D.H."/>
            <person name="Larsson T."/>
            <person name="Lv J."/>
            <person name="Arendt D."/>
            <person name="Savage R."/>
            <person name="Osoegawa K."/>
            <person name="de Jong P."/>
            <person name="Grimwood J."/>
            <person name="Chapman J.A."/>
            <person name="Shapiro H."/>
            <person name="Aerts A."/>
            <person name="Otillar R.P."/>
            <person name="Terry A.Y."/>
            <person name="Boore J.L."/>
            <person name="Grigoriev I.V."/>
            <person name="Lindberg D.R."/>
            <person name="Seaver E.C."/>
            <person name="Weisblat D.A."/>
            <person name="Putnam N.H."/>
            <person name="Rokhsar D.S."/>
        </authorList>
    </citation>
    <scope>NUCLEOTIDE SEQUENCE</scope>
    <source>
        <strain evidence="10 12">I ESC-2004</strain>
    </source>
</reference>
<name>R7V3T8_CAPTE</name>
<dbReference type="EMBL" id="KB297454">
    <property type="protein sequence ID" value="ELU10475.1"/>
    <property type="molecule type" value="Genomic_DNA"/>
</dbReference>
<sequence>MDETTPTAIVAPNRRFSPVWIIPIVSLIVAGWMVYQYMSQQGPQIYLTVQTAEGVVPDKTLVKVRSVKVGMVTGVKLNKDYSQIELTVRMDSGTERMLRKDSEFWLVKPRIGTGGVTGLETLLSGPYIELEPGDSKDKRTDFVMLGTPPIAGPDVKGTRVMLVASEAGKLAVGDPVMFEGYVVGRVENVGFDVDKRQATYQLFIFQPYGSLLRTRSRFWLNSGLDINLNAQGFSVDFASLETLVSGGVTFAVPEGSPAGESLNTEMSEFKLYENLQDVRTNMYEKVISYAMLFTDSVRGLSTSAPVEYRGIRIGTVKQVPFVLSGEASVSTMKIPVLVNIELERIDHLASSRETINQLEQSFADAFKNGLRASLKTANFLSGSLYIDIDFYPDEVHILKPDAAKYYGYNVFPTIEGEFVLLQHQIEHILSKLEKLPIDKTVDYLNQSLVRLDGAVQQLQETLKDVDNLLVQKQTQQLPQTAHETLVDLRSILKGFSPGSTNYSEMAQVLLRINQALGQLDPLLKTLSEQPDALIFGSKEAIDPRPVKGSNP</sequence>
<feature type="coiled-coil region" evidence="7">
    <location>
        <begin position="448"/>
        <end position="475"/>
    </location>
</feature>
<feature type="domain" description="Mce/MlaD" evidence="9">
    <location>
        <begin position="42"/>
        <end position="133"/>
    </location>
</feature>
<comment type="subcellular location">
    <subcellularLocation>
        <location evidence="1">Cell inner membrane</location>
    </subcellularLocation>
</comment>
<feature type="domain" description="Mce/MlaD" evidence="9">
    <location>
        <begin position="157"/>
        <end position="220"/>
    </location>
</feature>
<keyword evidence="12" id="KW-1185">Reference proteome</keyword>
<dbReference type="OrthoDB" id="10064023at2759"/>
<dbReference type="Proteomes" id="UP000014760">
    <property type="component" value="Unassembled WGS sequence"/>
</dbReference>
<dbReference type="OMA" id="HHVEIKA"/>
<gene>
    <name evidence="10" type="ORF">CAPTEDRAFT_122398</name>
</gene>
<dbReference type="NCBIfam" id="NF008070">
    <property type="entry name" value="PRK10807.1"/>
    <property type="match status" value="1"/>
</dbReference>
<dbReference type="Pfam" id="PF02470">
    <property type="entry name" value="MlaD"/>
    <property type="match status" value="3"/>
</dbReference>
<dbReference type="InterPro" id="IPR003399">
    <property type="entry name" value="Mce/MlaD"/>
</dbReference>
<organism evidence="10">
    <name type="scientific">Capitella teleta</name>
    <name type="common">Polychaete worm</name>
    <dbReference type="NCBI Taxonomy" id="283909"/>
    <lineage>
        <taxon>Eukaryota</taxon>
        <taxon>Metazoa</taxon>
        <taxon>Spiralia</taxon>
        <taxon>Lophotrochozoa</taxon>
        <taxon>Annelida</taxon>
        <taxon>Polychaeta</taxon>
        <taxon>Sedentaria</taxon>
        <taxon>Scolecida</taxon>
        <taxon>Capitellidae</taxon>
        <taxon>Capitella</taxon>
    </lineage>
</organism>
<dbReference type="EnsemblMetazoa" id="CapteT122398">
    <property type="protein sequence ID" value="CapteP122398"/>
    <property type="gene ID" value="CapteG122398"/>
</dbReference>
<dbReference type="EMBL" id="AMQN01020623">
    <property type="status" value="NOT_ANNOTATED_CDS"/>
    <property type="molecule type" value="Genomic_DNA"/>
</dbReference>
<dbReference type="PANTHER" id="PTHR30462:SF2">
    <property type="entry name" value="INTERMEMBRANE TRANSPORT PROTEIN PQIB"/>
    <property type="match status" value="1"/>
</dbReference>
<evidence type="ECO:0000313" key="10">
    <source>
        <dbReference type="EMBL" id="ELU10475.1"/>
    </source>
</evidence>
<dbReference type="PANTHER" id="PTHR30462">
    <property type="entry name" value="INTERMEMBRANE TRANSPORT PROTEIN PQIB-RELATED"/>
    <property type="match status" value="1"/>
</dbReference>
<evidence type="ECO:0000313" key="11">
    <source>
        <dbReference type="EnsemblMetazoa" id="CapteP122398"/>
    </source>
</evidence>
<dbReference type="HOGENOM" id="CLU_018765_3_1_1"/>
<evidence type="ECO:0000256" key="1">
    <source>
        <dbReference type="ARBA" id="ARBA00004533"/>
    </source>
</evidence>